<evidence type="ECO:0000313" key="2">
    <source>
        <dbReference type="Proteomes" id="UP000277145"/>
    </source>
</evidence>
<name>A0A3A6UI11_LEGPN</name>
<gene>
    <name evidence="1" type="ORF">D1H98_11670</name>
</gene>
<dbReference type="InterPro" id="IPR008990">
    <property type="entry name" value="Elect_transpt_acc-like_dom_sf"/>
</dbReference>
<protein>
    <submittedName>
        <fullName evidence="1">Nitrile hydratase subunit beta</fullName>
    </submittedName>
</protein>
<comment type="caution">
    <text evidence="1">The sequence shown here is derived from an EMBL/GenBank/DDBJ whole genome shotgun (WGS) entry which is preliminary data.</text>
</comment>
<dbReference type="AlphaFoldDB" id="A0A3A6UI11"/>
<sequence>MDKYKIGDRVTVSNLPSLFHTRTQGYTRGHTGEIVLLRPEWVIPEDEAWGRYEGRRERFYLVRFKLNELWEDYGGSPIDTLETEFSERWLEPAKENSKKEKK</sequence>
<dbReference type="EMBL" id="QWDR01000002">
    <property type="protein sequence ID" value="RJY29684.1"/>
    <property type="molecule type" value="Genomic_DNA"/>
</dbReference>
<dbReference type="SUPFAM" id="SSF50090">
    <property type="entry name" value="Electron transport accessory proteins"/>
    <property type="match status" value="1"/>
</dbReference>
<dbReference type="InterPro" id="IPR024690">
    <property type="entry name" value="CN_hydtase_beta_dom_C"/>
</dbReference>
<dbReference type="Proteomes" id="UP000277145">
    <property type="component" value="Unassembled WGS sequence"/>
</dbReference>
<evidence type="ECO:0000313" key="1">
    <source>
        <dbReference type="EMBL" id="RJY29684.1"/>
    </source>
</evidence>
<dbReference type="Pfam" id="PF02211">
    <property type="entry name" value="NHase_beta_C"/>
    <property type="match status" value="1"/>
</dbReference>
<dbReference type="RefSeq" id="WP_011213570.1">
    <property type="nucleotide sequence ID" value="NZ_CP021281.1"/>
</dbReference>
<organism evidence="1 2">
    <name type="scientific">Legionella pneumophila subsp. pneumophila</name>
    <dbReference type="NCBI Taxonomy" id="91891"/>
    <lineage>
        <taxon>Bacteria</taxon>
        <taxon>Pseudomonadati</taxon>
        <taxon>Pseudomonadota</taxon>
        <taxon>Gammaproteobacteria</taxon>
        <taxon>Legionellales</taxon>
        <taxon>Legionellaceae</taxon>
        <taxon>Legionella</taxon>
    </lineage>
</organism>
<accession>A0A3A6UI11</accession>
<proteinExistence type="predicted"/>
<dbReference type="Gene3D" id="2.30.30.50">
    <property type="match status" value="1"/>
</dbReference>
<reference evidence="1 2" key="1">
    <citation type="submission" date="2018-08" db="EMBL/GenBank/DDBJ databases">
        <title>Genome Sequences of Legionella pneumophila subsp. pneumophila Isolates, Recovered from a Drinking Water System in a Large Builging.</title>
        <authorList>
            <person name="Gomez-Alvarez V."/>
            <person name="Boczek L."/>
            <person name="King D."/>
            <person name="Pemberton A."/>
            <person name="Pfaller S."/>
            <person name="Rodgers M."/>
            <person name="Santodomingo J."/>
            <person name="Revetta R."/>
        </authorList>
    </citation>
    <scope>NUCLEOTIDE SEQUENCE [LARGE SCALE GENOMIC DNA]</scope>
    <source>
        <strain evidence="1 2">L01C.1</strain>
    </source>
</reference>